<dbReference type="EMBL" id="OX465079">
    <property type="protein sequence ID" value="CAI9276186.1"/>
    <property type="molecule type" value="Genomic_DNA"/>
</dbReference>
<reference evidence="2" key="1">
    <citation type="submission" date="2023-04" db="EMBL/GenBank/DDBJ databases">
        <authorList>
            <person name="Vijverberg K."/>
            <person name="Xiong W."/>
            <person name="Schranz E."/>
        </authorList>
    </citation>
    <scope>NUCLEOTIDE SEQUENCE</scope>
</reference>
<feature type="compositionally biased region" description="Polar residues" evidence="1">
    <location>
        <begin position="213"/>
        <end position="223"/>
    </location>
</feature>
<evidence type="ECO:0000313" key="3">
    <source>
        <dbReference type="Proteomes" id="UP001177003"/>
    </source>
</evidence>
<evidence type="ECO:0000313" key="2">
    <source>
        <dbReference type="EMBL" id="CAI9276186.1"/>
    </source>
</evidence>
<proteinExistence type="predicted"/>
<dbReference type="AlphaFoldDB" id="A0AA35YLE1"/>
<keyword evidence="3" id="KW-1185">Reference proteome</keyword>
<feature type="region of interest" description="Disordered" evidence="1">
    <location>
        <begin position="263"/>
        <end position="284"/>
    </location>
</feature>
<name>A0AA35YLE1_LACSI</name>
<organism evidence="2 3">
    <name type="scientific">Lactuca saligna</name>
    <name type="common">Willowleaf lettuce</name>
    <dbReference type="NCBI Taxonomy" id="75948"/>
    <lineage>
        <taxon>Eukaryota</taxon>
        <taxon>Viridiplantae</taxon>
        <taxon>Streptophyta</taxon>
        <taxon>Embryophyta</taxon>
        <taxon>Tracheophyta</taxon>
        <taxon>Spermatophyta</taxon>
        <taxon>Magnoliopsida</taxon>
        <taxon>eudicotyledons</taxon>
        <taxon>Gunneridae</taxon>
        <taxon>Pentapetalae</taxon>
        <taxon>asterids</taxon>
        <taxon>campanulids</taxon>
        <taxon>Asterales</taxon>
        <taxon>Asteraceae</taxon>
        <taxon>Cichorioideae</taxon>
        <taxon>Cichorieae</taxon>
        <taxon>Lactucinae</taxon>
        <taxon>Lactuca</taxon>
    </lineage>
</organism>
<gene>
    <name evidence="2" type="ORF">LSALG_LOCUS16175</name>
</gene>
<protein>
    <submittedName>
        <fullName evidence="2">Uncharacterized protein</fullName>
    </submittedName>
</protein>
<sequence>MHSELKRGNEHLDLKFVGPSAFGLMKQKRGGKIVFEGKLPLIRFGIFAEDSDQSDSENHSNPTEIDDVVISTSEPEIEEVRDSPITIVAEEHNRLHNVEVETQFEEGDEDLHEDVDFLKEIDFTRIGDDLPSSIEHNLDDDEFGPFPGFDSRYFKKVNEVAQPATKTGEEVNARKILLSSSKPMQVCSGQRDVISEIPPSDSTVSTSAPLLRVSTQQQTSQSPLKGCRSDSRLGVPSISQGPPVLSTSTTTNVITTTTTISIPPLHSEERPSTIFDVGGSSSIP</sequence>
<evidence type="ECO:0000256" key="1">
    <source>
        <dbReference type="SAM" id="MobiDB-lite"/>
    </source>
</evidence>
<accession>A0AA35YLE1</accession>
<feature type="region of interest" description="Disordered" evidence="1">
    <location>
        <begin position="213"/>
        <end position="249"/>
    </location>
</feature>
<dbReference type="Proteomes" id="UP001177003">
    <property type="component" value="Chromosome 3"/>
</dbReference>